<accession>A0AAW0BIG4</accession>
<gene>
    <name evidence="1" type="ORF">R3P38DRAFT_3192848</name>
</gene>
<comment type="caution">
    <text evidence="1">The sequence shown here is derived from an EMBL/GenBank/DDBJ whole genome shotgun (WGS) entry which is preliminary data.</text>
</comment>
<evidence type="ECO:0000313" key="2">
    <source>
        <dbReference type="Proteomes" id="UP001362999"/>
    </source>
</evidence>
<dbReference type="AlphaFoldDB" id="A0AAW0BIG4"/>
<dbReference type="Proteomes" id="UP001362999">
    <property type="component" value="Unassembled WGS sequence"/>
</dbReference>
<keyword evidence="2" id="KW-1185">Reference proteome</keyword>
<reference evidence="1 2" key="1">
    <citation type="journal article" date="2024" name="J Genomics">
        <title>Draft genome sequencing and assembly of Favolaschia claudopus CIRM-BRFM 2984 isolated from oak limbs.</title>
        <authorList>
            <person name="Navarro D."/>
            <person name="Drula E."/>
            <person name="Chaduli D."/>
            <person name="Cazenave R."/>
            <person name="Ahrendt S."/>
            <person name="Wang J."/>
            <person name="Lipzen A."/>
            <person name="Daum C."/>
            <person name="Barry K."/>
            <person name="Grigoriev I.V."/>
            <person name="Favel A."/>
            <person name="Rosso M.N."/>
            <person name="Martin F."/>
        </authorList>
    </citation>
    <scope>NUCLEOTIDE SEQUENCE [LARGE SCALE GENOMIC DNA]</scope>
    <source>
        <strain evidence="1 2">CIRM-BRFM 2984</strain>
    </source>
</reference>
<sequence>MDPVNQYTDIELLTSSSALRARLAEIGSEIEELYTRIAYLKTARISVANALGAIVYPILTLPVELTAEIFAHYFNEVLSEVDGLPLCNLRTARDDGPLILSQVCRAWRTIAINTPSLWCRVRASFRDPGRPECRKLLESWLSRAGNRMLYIDLATSPRHFTNLFPAVVPYSSQWRILKFCIGCDDDWTSMSPLVDTVRGRIPLLHEFGVWLERPSNLTTTPITAFYDAPELRKVTLQYLRSEIIALPWAQLTHLTLYGQTVQEAFEILRQTPERLEELSLDVYGDGSESLNPVNLGHVHRLLLPNDFDYIPETLSCITLPKLRLLEIGQIFKEEDADALLTFAKRSHCTLETVSVPGDAEQHLTMYTLESEAIATASHVSVPDIDWSVAELEQFFSWIGSDSAFLPNMRSLHLPRCETEVPFAALADMLSSRSYNRAGQPRFESFRLSQMYHQNPDHAIAPAIAEQLRALMDDGLDIHIESLNGMGYTEKFSR</sequence>
<protein>
    <submittedName>
        <fullName evidence="1">F-box domain-containing protein</fullName>
    </submittedName>
</protein>
<proteinExistence type="predicted"/>
<dbReference type="Gene3D" id="1.20.1280.50">
    <property type="match status" value="1"/>
</dbReference>
<organism evidence="1 2">
    <name type="scientific">Favolaschia claudopus</name>
    <dbReference type="NCBI Taxonomy" id="2862362"/>
    <lineage>
        <taxon>Eukaryota</taxon>
        <taxon>Fungi</taxon>
        <taxon>Dikarya</taxon>
        <taxon>Basidiomycota</taxon>
        <taxon>Agaricomycotina</taxon>
        <taxon>Agaricomycetes</taxon>
        <taxon>Agaricomycetidae</taxon>
        <taxon>Agaricales</taxon>
        <taxon>Marasmiineae</taxon>
        <taxon>Mycenaceae</taxon>
        <taxon>Favolaschia</taxon>
    </lineage>
</organism>
<evidence type="ECO:0000313" key="1">
    <source>
        <dbReference type="EMBL" id="KAK7026243.1"/>
    </source>
</evidence>
<name>A0AAW0BIG4_9AGAR</name>
<dbReference type="EMBL" id="JAWWNJ010000032">
    <property type="protein sequence ID" value="KAK7026243.1"/>
    <property type="molecule type" value="Genomic_DNA"/>
</dbReference>